<dbReference type="Pfam" id="PF03150">
    <property type="entry name" value="CCP_MauG"/>
    <property type="match status" value="1"/>
</dbReference>
<keyword evidence="2" id="KW-0349">Heme</keyword>
<evidence type="ECO:0000256" key="2">
    <source>
        <dbReference type="ARBA" id="ARBA00022617"/>
    </source>
</evidence>
<dbReference type="EMBL" id="VSSQ01069270">
    <property type="protein sequence ID" value="MPN21309.1"/>
    <property type="molecule type" value="Genomic_DNA"/>
</dbReference>
<dbReference type="InterPro" id="IPR004852">
    <property type="entry name" value="Di-haem_cyt_c_peroxidsae"/>
</dbReference>
<dbReference type="SUPFAM" id="SSF46626">
    <property type="entry name" value="Cytochrome c"/>
    <property type="match status" value="2"/>
</dbReference>
<dbReference type="GO" id="GO:0046872">
    <property type="term" value="F:metal ion binding"/>
    <property type="evidence" value="ECO:0007669"/>
    <property type="project" value="UniProtKB-KW"/>
</dbReference>
<accession>A0A645G677</accession>
<dbReference type="GO" id="GO:0004130">
    <property type="term" value="F:cytochrome-c peroxidase activity"/>
    <property type="evidence" value="ECO:0007669"/>
    <property type="project" value="UniProtKB-EC"/>
</dbReference>
<dbReference type="Gene3D" id="1.10.760.10">
    <property type="entry name" value="Cytochrome c-like domain"/>
    <property type="match status" value="2"/>
</dbReference>
<dbReference type="GO" id="GO:0020037">
    <property type="term" value="F:heme binding"/>
    <property type="evidence" value="ECO:0007669"/>
    <property type="project" value="InterPro"/>
</dbReference>
<dbReference type="InterPro" id="IPR036909">
    <property type="entry name" value="Cyt_c-like_dom_sf"/>
</dbReference>
<comment type="subcellular location">
    <subcellularLocation>
        <location evidence="1">Cell envelope</location>
    </subcellularLocation>
</comment>
<proteinExistence type="predicted"/>
<dbReference type="AlphaFoldDB" id="A0A645G677"/>
<keyword evidence="4 7" id="KW-0560">Oxidoreductase</keyword>
<keyword evidence="7" id="KW-0575">Peroxidase</keyword>
<evidence type="ECO:0000256" key="3">
    <source>
        <dbReference type="ARBA" id="ARBA00022723"/>
    </source>
</evidence>
<reference evidence="7" key="1">
    <citation type="submission" date="2019-08" db="EMBL/GenBank/DDBJ databases">
        <authorList>
            <person name="Kucharzyk K."/>
            <person name="Murdoch R.W."/>
            <person name="Higgins S."/>
            <person name="Loffler F."/>
        </authorList>
    </citation>
    <scope>NUCLEOTIDE SEQUENCE</scope>
</reference>
<dbReference type="InterPro" id="IPR051395">
    <property type="entry name" value="Cytochrome_c_Peroxidase/MauG"/>
</dbReference>
<dbReference type="PROSITE" id="PS51007">
    <property type="entry name" value="CYTC"/>
    <property type="match status" value="1"/>
</dbReference>
<evidence type="ECO:0000256" key="4">
    <source>
        <dbReference type="ARBA" id="ARBA00023002"/>
    </source>
</evidence>
<keyword evidence="5" id="KW-0408">Iron</keyword>
<protein>
    <submittedName>
        <fullName evidence="7">Cytochrome c551 peroxidase</fullName>
        <ecNumber evidence="7">1.11.1.5</ecNumber>
    </submittedName>
</protein>
<dbReference type="PANTHER" id="PTHR30600">
    <property type="entry name" value="CYTOCHROME C PEROXIDASE-RELATED"/>
    <property type="match status" value="1"/>
</dbReference>
<feature type="domain" description="Cytochrome c" evidence="6">
    <location>
        <begin position="93"/>
        <end position="229"/>
    </location>
</feature>
<keyword evidence="3" id="KW-0479">Metal-binding</keyword>
<comment type="caution">
    <text evidence="7">The sequence shown here is derived from an EMBL/GenBank/DDBJ whole genome shotgun (WGS) entry which is preliminary data.</text>
</comment>
<evidence type="ECO:0000259" key="6">
    <source>
        <dbReference type="PROSITE" id="PS51007"/>
    </source>
</evidence>
<evidence type="ECO:0000256" key="5">
    <source>
        <dbReference type="ARBA" id="ARBA00023004"/>
    </source>
</evidence>
<organism evidence="7">
    <name type="scientific">bioreactor metagenome</name>
    <dbReference type="NCBI Taxonomy" id="1076179"/>
    <lineage>
        <taxon>unclassified sequences</taxon>
        <taxon>metagenomes</taxon>
        <taxon>ecological metagenomes</taxon>
    </lineage>
</organism>
<dbReference type="InterPro" id="IPR009056">
    <property type="entry name" value="Cyt_c-like_dom"/>
</dbReference>
<dbReference type="GO" id="GO:0030313">
    <property type="term" value="C:cell envelope"/>
    <property type="evidence" value="ECO:0007669"/>
    <property type="project" value="UniProtKB-SubCell"/>
</dbReference>
<dbReference type="EC" id="1.11.1.5" evidence="7"/>
<dbReference type="GO" id="GO:0009055">
    <property type="term" value="F:electron transfer activity"/>
    <property type="evidence" value="ECO:0007669"/>
    <property type="project" value="InterPro"/>
</dbReference>
<gene>
    <name evidence="7" type="primary">ccpA_49</name>
    <name evidence="7" type="ORF">SDC9_168688</name>
</gene>
<sequence>MLFWDGRAPSLEAQAKGPILNPIEMGMPTPTEAERRLNADTSYRTQFAQAFGDGQPISFERIAQAIASYERTLIIADSPYDRFVRGDPKALNQAQLRGMALFESVGCVLCHRGPNFSDASLLGGETPWRLFPANETAYERKYKLLDEAGQRGVWRIPSLRNVALTGPWLHNGSVDKLDEVVRIMASAQLGRSTGLMTWLNQNSSLGKIDRSPLSEREIRDIVAFLEALSSDTLRAARQQSAATLLRSSDNTDKRQHAR</sequence>
<evidence type="ECO:0000256" key="1">
    <source>
        <dbReference type="ARBA" id="ARBA00004196"/>
    </source>
</evidence>
<evidence type="ECO:0000313" key="7">
    <source>
        <dbReference type="EMBL" id="MPN21309.1"/>
    </source>
</evidence>
<name>A0A645G677_9ZZZZ</name>